<dbReference type="EMBL" id="JAULJE010000001">
    <property type="protein sequence ID" value="KAK1346769.1"/>
    <property type="molecule type" value="Genomic_DNA"/>
</dbReference>
<keyword evidence="2" id="KW-1185">Reference proteome</keyword>
<protein>
    <submittedName>
        <fullName evidence="1">Uncharacterized protein</fullName>
    </submittedName>
</protein>
<dbReference type="Proteomes" id="UP001177744">
    <property type="component" value="Unassembled WGS sequence"/>
</dbReference>
<dbReference type="SUPFAM" id="SSF55550">
    <property type="entry name" value="SH2 domain"/>
    <property type="match status" value="1"/>
</dbReference>
<sequence length="354" mass="37995">MAFSLAPQVSHYRAREPVMMMSLWPLLPPMQNDKIQRNLCGLTSTDVHVAESMCCHLNFHPDSAPGVARVYDSKENSGLGVVTGLTGELEKKMCKIRVVLETNHMLGGIRVANGSFLVWDSSNDIFISSSFHSHGKTLHTTIKHSNGRFHFYEQPDVAGKFTNLIKHSTRDCENEAFCYSWCPSLGSAIYQSSTNTIHAGFPRSQQLLRMTSAGVSAALAAAPHGLEAGHQGGTPGLGAIPQRTGHVGRDSGTWSGPMAWGESLEPFLSGNGLVGINSTLVSLATSSQGLSLEPDLYHIHGLGHSHSQGTCGAACQKAALDVGMLRALGVELLDRVIEVNVDRCKAHLALQACD</sequence>
<name>A0AA40LX25_CNENI</name>
<dbReference type="AlphaFoldDB" id="A0AA40LX25"/>
<dbReference type="InterPro" id="IPR036860">
    <property type="entry name" value="SH2_dom_sf"/>
</dbReference>
<proteinExistence type="predicted"/>
<gene>
    <name evidence="1" type="ORF">QTO34_000629</name>
</gene>
<evidence type="ECO:0000313" key="1">
    <source>
        <dbReference type="EMBL" id="KAK1346769.1"/>
    </source>
</evidence>
<reference evidence="1" key="1">
    <citation type="submission" date="2023-06" db="EMBL/GenBank/DDBJ databases">
        <title>Reference genome for the Northern bat (Eptesicus nilssonii), a most northern bat species.</title>
        <authorList>
            <person name="Laine V.N."/>
            <person name="Pulliainen A.T."/>
            <person name="Lilley T.M."/>
        </authorList>
    </citation>
    <scope>NUCLEOTIDE SEQUENCE</scope>
    <source>
        <strain evidence="1">BLF_Eptnil</strain>
        <tissue evidence="1">Kidney</tissue>
    </source>
</reference>
<accession>A0AA40LX25</accession>
<dbReference type="Gene3D" id="3.30.505.10">
    <property type="entry name" value="SH2 domain"/>
    <property type="match status" value="1"/>
</dbReference>
<comment type="caution">
    <text evidence="1">The sequence shown here is derived from an EMBL/GenBank/DDBJ whole genome shotgun (WGS) entry which is preliminary data.</text>
</comment>
<evidence type="ECO:0000313" key="2">
    <source>
        <dbReference type="Proteomes" id="UP001177744"/>
    </source>
</evidence>
<organism evidence="1 2">
    <name type="scientific">Cnephaeus nilssonii</name>
    <name type="common">Northern bat</name>
    <name type="synonym">Eptesicus nilssonii</name>
    <dbReference type="NCBI Taxonomy" id="3371016"/>
    <lineage>
        <taxon>Eukaryota</taxon>
        <taxon>Metazoa</taxon>
        <taxon>Chordata</taxon>
        <taxon>Craniata</taxon>
        <taxon>Vertebrata</taxon>
        <taxon>Euteleostomi</taxon>
        <taxon>Mammalia</taxon>
        <taxon>Eutheria</taxon>
        <taxon>Laurasiatheria</taxon>
        <taxon>Chiroptera</taxon>
        <taxon>Yangochiroptera</taxon>
        <taxon>Vespertilionidae</taxon>
        <taxon>Cnephaeus</taxon>
    </lineage>
</organism>